<protein>
    <recommendedName>
        <fullName evidence="4">Cox cluster protein</fullName>
    </recommendedName>
</protein>
<accession>A0ABD5V1B3</accession>
<feature type="transmembrane region" description="Helical" evidence="1">
    <location>
        <begin position="54"/>
        <end position="80"/>
    </location>
</feature>
<proteinExistence type="predicted"/>
<evidence type="ECO:0000313" key="3">
    <source>
        <dbReference type="Proteomes" id="UP001596312"/>
    </source>
</evidence>
<keyword evidence="1" id="KW-1133">Transmembrane helix</keyword>
<organism evidence="2 3">
    <name type="scientific">Halalkalicoccus tibetensis</name>
    <dbReference type="NCBI Taxonomy" id="175632"/>
    <lineage>
        <taxon>Archaea</taxon>
        <taxon>Methanobacteriati</taxon>
        <taxon>Methanobacteriota</taxon>
        <taxon>Stenosarchaea group</taxon>
        <taxon>Halobacteria</taxon>
        <taxon>Halobacteriales</taxon>
        <taxon>Halococcaceae</taxon>
        <taxon>Halalkalicoccus</taxon>
    </lineage>
</organism>
<keyword evidence="3" id="KW-1185">Reference proteome</keyword>
<gene>
    <name evidence="2" type="ORF">ACFQGH_01710</name>
</gene>
<dbReference type="InterPro" id="IPR058283">
    <property type="entry name" value="DUF7977"/>
</dbReference>
<feature type="transmembrane region" description="Helical" evidence="1">
    <location>
        <begin position="28"/>
        <end position="48"/>
    </location>
</feature>
<keyword evidence="1" id="KW-0812">Transmembrane</keyword>
<dbReference type="EMBL" id="JBHSXQ010000001">
    <property type="protein sequence ID" value="MFC6903909.1"/>
    <property type="molecule type" value="Genomic_DNA"/>
</dbReference>
<evidence type="ECO:0000313" key="2">
    <source>
        <dbReference type="EMBL" id="MFC6903909.1"/>
    </source>
</evidence>
<dbReference type="Pfam" id="PF25932">
    <property type="entry name" value="DUF7977"/>
    <property type="match status" value="1"/>
</dbReference>
<name>A0ABD5V1B3_9EURY</name>
<sequence>MSDDRGYVYEPGVEPGANADEREFDRRGWTLVGVIVFTFLVAPAIILFHPPDMLPFFVAYLVLPLVPAVLLGIVAVWSAAS</sequence>
<keyword evidence="1" id="KW-0472">Membrane</keyword>
<dbReference type="RefSeq" id="WP_340602400.1">
    <property type="nucleotide sequence ID" value="NZ_JBBMXV010000001.1"/>
</dbReference>
<dbReference type="AlphaFoldDB" id="A0ABD5V1B3"/>
<dbReference type="Proteomes" id="UP001596312">
    <property type="component" value="Unassembled WGS sequence"/>
</dbReference>
<comment type="caution">
    <text evidence="2">The sequence shown here is derived from an EMBL/GenBank/DDBJ whole genome shotgun (WGS) entry which is preliminary data.</text>
</comment>
<evidence type="ECO:0008006" key="4">
    <source>
        <dbReference type="Google" id="ProtNLM"/>
    </source>
</evidence>
<reference evidence="2 3" key="1">
    <citation type="journal article" date="2019" name="Int. J. Syst. Evol. Microbiol.">
        <title>The Global Catalogue of Microorganisms (GCM) 10K type strain sequencing project: providing services to taxonomists for standard genome sequencing and annotation.</title>
        <authorList>
            <consortium name="The Broad Institute Genomics Platform"/>
            <consortium name="The Broad Institute Genome Sequencing Center for Infectious Disease"/>
            <person name="Wu L."/>
            <person name="Ma J."/>
        </authorList>
    </citation>
    <scope>NUCLEOTIDE SEQUENCE [LARGE SCALE GENOMIC DNA]</scope>
    <source>
        <strain evidence="2 3">CGMCC 1.3240</strain>
    </source>
</reference>
<evidence type="ECO:0000256" key="1">
    <source>
        <dbReference type="SAM" id="Phobius"/>
    </source>
</evidence>